<keyword evidence="6 7" id="KW-0472">Membrane</keyword>
<dbReference type="Pfam" id="PF00528">
    <property type="entry name" value="BPD_transp_1"/>
    <property type="match status" value="1"/>
</dbReference>
<feature type="transmembrane region" description="Helical" evidence="7">
    <location>
        <begin position="120"/>
        <end position="147"/>
    </location>
</feature>
<dbReference type="PANTHER" id="PTHR43163:SF9">
    <property type="entry name" value="ABC TRANSPORTER PERMEASE PROTEIN"/>
    <property type="match status" value="1"/>
</dbReference>
<keyword evidence="10" id="KW-1185">Reference proteome</keyword>
<dbReference type="PANTHER" id="PTHR43163">
    <property type="entry name" value="DIPEPTIDE TRANSPORT SYSTEM PERMEASE PROTEIN DPPB-RELATED"/>
    <property type="match status" value="1"/>
</dbReference>
<name>A0A543N6U4_9ACTN</name>
<evidence type="ECO:0000256" key="4">
    <source>
        <dbReference type="ARBA" id="ARBA00022692"/>
    </source>
</evidence>
<feature type="transmembrane region" description="Helical" evidence="7">
    <location>
        <begin position="84"/>
        <end position="108"/>
    </location>
</feature>
<feature type="transmembrane region" description="Helical" evidence="7">
    <location>
        <begin position="269"/>
        <end position="288"/>
    </location>
</feature>
<dbReference type="AlphaFoldDB" id="A0A543N6U4"/>
<dbReference type="EMBL" id="VFQC01000003">
    <property type="protein sequence ID" value="TQN27527.1"/>
    <property type="molecule type" value="Genomic_DNA"/>
</dbReference>
<dbReference type="GO" id="GO:0005886">
    <property type="term" value="C:plasma membrane"/>
    <property type="evidence" value="ECO:0007669"/>
    <property type="project" value="UniProtKB-SubCell"/>
</dbReference>
<feature type="domain" description="ABC transmembrane type-1" evidence="8">
    <location>
        <begin position="80"/>
        <end position="288"/>
    </location>
</feature>
<dbReference type="InterPro" id="IPR035906">
    <property type="entry name" value="MetI-like_sf"/>
</dbReference>
<keyword evidence="3" id="KW-1003">Cell membrane</keyword>
<evidence type="ECO:0000256" key="5">
    <source>
        <dbReference type="ARBA" id="ARBA00022989"/>
    </source>
</evidence>
<dbReference type="InterPro" id="IPR000515">
    <property type="entry name" value="MetI-like"/>
</dbReference>
<evidence type="ECO:0000259" key="8">
    <source>
        <dbReference type="PROSITE" id="PS50928"/>
    </source>
</evidence>
<evidence type="ECO:0000313" key="9">
    <source>
        <dbReference type="EMBL" id="TQN27527.1"/>
    </source>
</evidence>
<keyword evidence="2 7" id="KW-0813">Transport</keyword>
<sequence length="305" mass="31879">MFCFLLLDLAPGDPARAVLEARAGGRPVGTDAIAAQREAMGLTDPLWQRYLDWLGGLLRGNLGVSYMNGRPVADEITDTLPWTLLLTAVAMLLSFTGAVAVGLAAGLARSAALRRTVDTAMFVLGGVPGFVSALLILFVFSVTLGWFPSGGVGRPGAEVTPAAVASSVVLPATALAFGHHFGVYVRLVQTGVARVRGAEHVTSAHARGVGAWTVRTRHILRPGLVPFAARFGVGAAQLLAGAYTVELIFAWPGMGRLALDAARSQDYPVLLAVVLLTGLIVIAANLLGEIATARLDPRIRLVSQS</sequence>
<dbReference type="GO" id="GO:0055085">
    <property type="term" value="P:transmembrane transport"/>
    <property type="evidence" value="ECO:0007669"/>
    <property type="project" value="InterPro"/>
</dbReference>
<evidence type="ECO:0000313" key="10">
    <source>
        <dbReference type="Proteomes" id="UP000317422"/>
    </source>
</evidence>
<evidence type="ECO:0000256" key="7">
    <source>
        <dbReference type="RuleBase" id="RU363032"/>
    </source>
</evidence>
<feature type="transmembrane region" description="Helical" evidence="7">
    <location>
        <begin position="227"/>
        <end position="249"/>
    </location>
</feature>
<protein>
    <submittedName>
        <fullName evidence="9">Peptide/nickel transport system permease protein</fullName>
    </submittedName>
</protein>
<dbReference type="Gene3D" id="1.10.3720.10">
    <property type="entry name" value="MetI-like"/>
    <property type="match status" value="1"/>
</dbReference>
<feature type="transmembrane region" description="Helical" evidence="7">
    <location>
        <begin position="159"/>
        <end position="177"/>
    </location>
</feature>
<gene>
    <name evidence="9" type="ORF">FHX37_4248</name>
</gene>
<keyword evidence="4 7" id="KW-0812">Transmembrane</keyword>
<accession>A0A543N6U4</accession>
<evidence type="ECO:0000256" key="2">
    <source>
        <dbReference type="ARBA" id="ARBA00022448"/>
    </source>
</evidence>
<dbReference type="Proteomes" id="UP000317422">
    <property type="component" value="Unassembled WGS sequence"/>
</dbReference>
<dbReference type="InterPro" id="IPR045621">
    <property type="entry name" value="BPD_transp_1_N"/>
</dbReference>
<organism evidence="9 10">
    <name type="scientific">Haloactinospora alba</name>
    <dbReference type="NCBI Taxonomy" id="405555"/>
    <lineage>
        <taxon>Bacteria</taxon>
        <taxon>Bacillati</taxon>
        <taxon>Actinomycetota</taxon>
        <taxon>Actinomycetes</taxon>
        <taxon>Streptosporangiales</taxon>
        <taxon>Nocardiopsidaceae</taxon>
        <taxon>Haloactinospora</taxon>
    </lineage>
</organism>
<comment type="subcellular location">
    <subcellularLocation>
        <location evidence="1 7">Cell membrane</location>
        <topology evidence="1 7">Multi-pass membrane protein</topology>
    </subcellularLocation>
</comment>
<dbReference type="SUPFAM" id="SSF161098">
    <property type="entry name" value="MetI-like"/>
    <property type="match status" value="1"/>
</dbReference>
<evidence type="ECO:0000256" key="3">
    <source>
        <dbReference type="ARBA" id="ARBA00022475"/>
    </source>
</evidence>
<proteinExistence type="inferred from homology"/>
<dbReference type="Pfam" id="PF19300">
    <property type="entry name" value="BPD_transp_1_N"/>
    <property type="match status" value="1"/>
</dbReference>
<comment type="similarity">
    <text evidence="7">Belongs to the binding-protein-dependent transport system permease family.</text>
</comment>
<evidence type="ECO:0000256" key="1">
    <source>
        <dbReference type="ARBA" id="ARBA00004651"/>
    </source>
</evidence>
<keyword evidence="5 7" id="KW-1133">Transmembrane helix</keyword>
<evidence type="ECO:0000256" key="6">
    <source>
        <dbReference type="ARBA" id="ARBA00023136"/>
    </source>
</evidence>
<dbReference type="CDD" id="cd06261">
    <property type="entry name" value="TM_PBP2"/>
    <property type="match status" value="1"/>
</dbReference>
<reference evidence="9 10" key="1">
    <citation type="submission" date="2019-06" db="EMBL/GenBank/DDBJ databases">
        <title>Sequencing the genomes of 1000 actinobacteria strains.</title>
        <authorList>
            <person name="Klenk H.-P."/>
        </authorList>
    </citation>
    <scope>NUCLEOTIDE SEQUENCE [LARGE SCALE GENOMIC DNA]</scope>
    <source>
        <strain evidence="9 10">DSM 45015</strain>
    </source>
</reference>
<comment type="caution">
    <text evidence="9">The sequence shown here is derived from an EMBL/GenBank/DDBJ whole genome shotgun (WGS) entry which is preliminary data.</text>
</comment>
<dbReference type="PROSITE" id="PS50928">
    <property type="entry name" value="ABC_TM1"/>
    <property type="match status" value="1"/>
</dbReference>